<name>A0A0A9EU96_ARUDO</name>
<protein>
    <submittedName>
        <fullName evidence="1">Uncharacterized protein</fullName>
    </submittedName>
</protein>
<proteinExistence type="predicted"/>
<organism evidence="1">
    <name type="scientific">Arundo donax</name>
    <name type="common">Giant reed</name>
    <name type="synonym">Donax arundinaceus</name>
    <dbReference type="NCBI Taxonomy" id="35708"/>
    <lineage>
        <taxon>Eukaryota</taxon>
        <taxon>Viridiplantae</taxon>
        <taxon>Streptophyta</taxon>
        <taxon>Embryophyta</taxon>
        <taxon>Tracheophyta</taxon>
        <taxon>Spermatophyta</taxon>
        <taxon>Magnoliopsida</taxon>
        <taxon>Liliopsida</taxon>
        <taxon>Poales</taxon>
        <taxon>Poaceae</taxon>
        <taxon>PACMAD clade</taxon>
        <taxon>Arundinoideae</taxon>
        <taxon>Arundineae</taxon>
        <taxon>Arundo</taxon>
    </lineage>
</organism>
<reference evidence="1" key="1">
    <citation type="submission" date="2014-09" db="EMBL/GenBank/DDBJ databases">
        <authorList>
            <person name="Magalhaes I.L.F."/>
            <person name="Oliveira U."/>
            <person name="Santos F.R."/>
            <person name="Vidigal T.H.D.A."/>
            <person name="Brescovit A.D."/>
            <person name="Santos A.J."/>
        </authorList>
    </citation>
    <scope>NUCLEOTIDE SEQUENCE</scope>
    <source>
        <tissue evidence="1">Shoot tissue taken approximately 20 cm above the soil surface</tissue>
    </source>
</reference>
<reference evidence="1" key="2">
    <citation type="journal article" date="2015" name="Data Brief">
        <title>Shoot transcriptome of the giant reed, Arundo donax.</title>
        <authorList>
            <person name="Barrero R.A."/>
            <person name="Guerrero F.D."/>
            <person name="Moolhuijzen P."/>
            <person name="Goolsby J.A."/>
            <person name="Tidwell J."/>
            <person name="Bellgard S.E."/>
            <person name="Bellgard M.I."/>
        </authorList>
    </citation>
    <scope>NUCLEOTIDE SEQUENCE</scope>
    <source>
        <tissue evidence="1">Shoot tissue taken approximately 20 cm above the soil surface</tissue>
    </source>
</reference>
<sequence length="98" mass="10792">MPLCWHISGVSEPTRPETATTSGRTLLAVSKIAAKSFMLPALATDRSTSASLPLLLPRRYSAAALRQHPAPPQGIIIPPRIDRRARDLPRRNGWRCAR</sequence>
<accession>A0A0A9EU96</accession>
<dbReference type="AlphaFoldDB" id="A0A0A9EU96"/>
<dbReference type="EMBL" id="GBRH01194259">
    <property type="protein sequence ID" value="JAE03637.1"/>
    <property type="molecule type" value="Transcribed_RNA"/>
</dbReference>
<evidence type="ECO:0000313" key="1">
    <source>
        <dbReference type="EMBL" id="JAE03637.1"/>
    </source>
</evidence>